<dbReference type="EMBL" id="MSGO01000006">
    <property type="protein sequence ID" value="OLL15712.1"/>
    <property type="molecule type" value="Genomic_DNA"/>
</dbReference>
<comment type="caution">
    <text evidence="3">The sequence shown here is derived from an EMBL/GenBank/DDBJ whole genome shotgun (WGS) entry which is preliminary data.</text>
</comment>
<sequence length="705" mass="75761">MEVMPPATSPADADHDDTAPANTSSTSTTQDFDTEARETRRGAVGIAQRLLHALPALRVGALLSVIGSVVLFFAWPSGVRTFPLWGMPPAMIGTLWMATVIVRPRPSRFRDPVHGSRIAVIRTAVAILAIGGIVALTPEMIRDCLSRWSSVLFRTGVNTVDLIAIAMGTAGLALLSVTDILLRTLRAAVLPPELLRKRWWARLRRPRKSVQRLRGPRRRTLTRAALVLAPSVILAGAAVFPLSRSKKPIQRLAPSSAAKSLPAYPASLAGKPAWIKDIKNALDIAAGAAGPVVHTADGVMGLNPVDGSVLWSYVRQDATYLRLRGALTHLMGEEHERTLAVSPNHRYVTFRMAGPGETRDGEGIGQSAITIVLDTITGQVLNDRLSDDGPLQITDSAIMDGNTIYSIGSDVELWDFDEHDIDPFGRATPYSGTAGHSTFIINIDTESENRLDENRISYLRLSLVSQADFKQIRTSAPTAMRIKSPNAICIDGWTAIYSDEAPTSTNGSFNQGWEMQAVTLDSLASEADSQQQKHDLGRGVTINVPASMTTGKLAILPGTPSPSARDSFNEHSFCSWVDPTTVSAVFDPSTQKLLPMDQPSGLVRAVGISPAGTPDSLEARMRVAPMGGGEEVSFTIAPGSTFHTPGSFRYNPDMKDIATALQHYSEVSALHAPGANIIILNSAAQKFHTPHTYRLFGLTEGAATG</sequence>
<keyword evidence="2" id="KW-0812">Transmembrane</keyword>
<evidence type="ECO:0000313" key="3">
    <source>
        <dbReference type="EMBL" id="OLL15712.1"/>
    </source>
</evidence>
<dbReference type="AlphaFoldDB" id="A0A1Q8I3P2"/>
<keyword evidence="2" id="KW-1133">Transmembrane helix</keyword>
<proteinExistence type="predicted"/>
<evidence type="ECO:0000313" key="4">
    <source>
        <dbReference type="Proteomes" id="UP000185736"/>
    </source>
</evidence>
<feature type="transmembrane region" description="Helical" evidence="2">
    <location>
        <begin position="221"/>
        <end position="242"/>
    </location>
</feature>
<feature type="compositionally biased region" description="Low complexity" evidence="1">
    <location>
        <begin position="19"/>
        <end position="29"/>
    </location>
</feature>
<feature type="compositionally biased region" description="Low complexity" evidence="1">
    <location>
        <begin position="1"/>
        <end position="11"/>
    </location>
</feature>
<evidence type="ECO:0000256" key="1">
    <source>
        <dbReference type="SAM" id="MobiDB-lite"/>
    </source>
</evidence>
<evidence type="ECO:0000256" key="2">
    <source>
        <dbReference type="SAM" id="Phobius"/>
    </source>
</evidence>
<keyword evidence="2" id="KW-0472">Membrane</keyword>
<name>A0A1Q8I3P2_9ACTO</name>
<accession>A0A1Q8I3P2</accession>
<feature type="transmembrane region" description="Helical" evidence="2">
    <location>
        <begin position="162"/>
        <end position="182"/>
    </location>
</feature>
<feature type="transmembrane region" description="Helical" evidence="2">
    <location>
        <begin position="56"/>
        <end position="76"/>
    </location>
</feature>
<feature type="transmembrane region" description="Helical" evidence="2">
    <location>
        <begin position="123"/>
        <end position="142"/>
    </location>
</feature>
<feature type="transmembrane region" description="Helical" evidence="2">
    <location>
        <begin position="82"/>
        <end position="102"/>
    </location>
</feature>
<protein>
    <submittedName>
        <fullName evidence="3">Uncharacterized protein</fullName>
    </submittedName>
</protein>
<feature type="region of interest" description="Disordered" evidence="1">
    <location>
        <begin position="1"/>
        <end position="38"/>
    </location>
</feature>
<dbReference type="Proteomes" id="UP000185736">
    <property type="component" value="Unassembled WGS sequence"/>
</dbReference>
<reference evidence="3 4" key="1">
    <citation type="submission" date="2016-12" db="EMBL/GenBank/DDBJ databases">
        <title>Genomic comparison of strains in the 'Actinomyces naeslundii' group.</title>
        <authorList>
            <person name="Mughal S.R."/>
            <person name="Do T."/>
            <person name="Gilbert S.C."/>
            <person name="Witherden E.A."/>
            <person name="Didelot X."/>
            <person name="Beighton D."/>
        </authorList>
    </citation>
    <scope>NUCLEOTIDE SEQUENCE [LARGE SCALE GENOMIC DNA]</scope>
    <source>
        <strain evidence="3 4">S64C</strain>
    </source>
</reference>
<gene>
    <name evidence="3" type="ORF">BKH32_01645</name>
</gene>
<organism evidence="3 4">
    <name type="scientific">Actinomyces oris</name>
    <dbReference type="NCBI Taxonomy" id="544580"/>
    <lineage>
        <taxon>Bacteria</taxon>
        <taxon>Bacillati</taxon>
        <taxon>Actinomycetota</taxon>
        <taxon>Actinomycetes</taxon>
        <taxon>Actinomycetales</taxon>
        <taxon>Actinomycetaceae</taxon>
        <taxon>Actinomyces</taxon>
    </lineage>
</organism>